<evidence type="ECO:0000256" key="1">
    <source>
        <dbReference type="SAM" id="Phobius"/>
    </source>
</evidence>
<keyword evidence="1" id="KW-1133">Transmembrane helix</keyword>
<keyword evidence="1" id="KW-0812">Transmembrane</keyword>
<dbReference type="EMBL" id="JBHUOJ010000038">
    <property type="protein sequence ID" value="MFD2835207.1"/>
    <property type="molecule type" value="Genomic_DNA"/>
</dbReference>
<accession>A0ABW5X980</accession>
<sequence length="166" mass="19342">MRSKIFMYLFIFSMLFVIFIYVNDKKILDSKEQRIQSLETKLAASDIESSETVESNMDNEDYFSFQDNESAYTYFENRGIDPEKLQVKLEEDLINQNSATIDNSSVPFDGMNGTMKINKVKVLNHKWILADFTDGTYWGELFITYVVEDDGTITYTTEKSFLYPQS</sequence>
<name>A0ABW5X980_9FLAO</name>
<proteinExistence type="predicted"/>
<feature type="transmembrane region" description="Helical" evidence="1">
    <location>
        <begin position="6"/>
        <end position="23"/>
    </location>
</feature>
<reference evidence="3" key="1">
    <citation type="journal article" date="2019" name="Int. J. Syst. Evol. Microbiol.">
        <title>The Global Catalogue of Microorganisms (GCM) 10K type strain sequencing project: providing services to taxonomists for standard genome sequencing and annotation.</title>
        <authorList>
            <consortium name="The Broad Institute Genomics Platform"/>
            <consortium name="The Broad Institute Genome Sequencing Center for Infectious Disease"/>
            <person name="Wu L."/>
            <person name="Ma J."/>
        </authorList>
    </citation>
    <scope>NUCLEOTIDE SEQUENCE [LARGE SCALE GENOMIC DNA]</scope>
    <source>
        <strain evidence="3">KCTC 52925</strain>
    </source>
</reference>
<dbReference type="Proteomes" id="UP001597438">
    <property type="component" value="Unassembled WGS sequence"/>
</dbReference>
<comment type="caution">
    <text evidence="2">The sequence shown here is derived from an EMBL/GenBank/DDBJ whole genome shotgun (WGS) entry which is preliminary data.</text>
</comment>
<dbReference type="RefSeq" id="WP_378213502.1">
    <property type="nucleotide sequence ID" value="NZ_JBHUOJ010000038.1"/>
</dbReference>
<evidence type="ECO:0008006" key="4">
    <source>
        <dbReference type="Google" id="ProtNLM"/>
    </source>
</evidence>
<evidence type="ECO:0000313" key="3">
    <source>
        <dbReference type="Proteomes" id="UP001597438"/>
    </source>
</evidence>
<keyword evidence="3" id="KW-1185">Reference proteome</keyword>
<protein>
    <recommendedName>
        <fullName evidence="4">Hydrolase</fullName>
    </recommendedName>
</protein>
<gene>
    <name evidence="2" type="ORF">ACFSYS_18090</name>
</gene>
<evidence type="ECO:0000313" key="2">
    <source>
        <dbReference type="EMBL" id="MFD2835207.1"/>
    </source>
</evidence>
<keyword evidence="1" id="KW-0472">Membrane</keyword>
<organism evidence="2 3">
    <name type="scientific">Christiangramia antarctica</name>
    <dbReference type="NCBI Taxonomy" id="2058158"/>
    <lineage>
        <taxon>Bacteria</taxon>
        <taxon>Pseudomonadati</taxon>
        <taxon>Bacteroidota</taxon>
        <taxon>Flavobacteriia</taxon>
        <taxon>Flavobacteriales</taxon>
        <taxon>Flavobacteriaceae</taxon>
        <taxon>Christiangramia</taxon>
    </lineage>
</organism>